<dbReference type="GO" id="GO:0006018">
    <property type="term" value="P:2-deoxyribose 1-phosphate catabolic process"/>
    <property type="evidence" value="ECO:0007669"/>
    <property type="project" value="UniProtKB-UniRule"/>
</dbReference>
<evidence type="ECO:0000313" key="8">
    <source>
        <dbReference type="EMBL" id="SDY40848.1"/>
    </source>
</evidence>
<dbReference type="AlphaFoldDB" id="A0A1H3JN97"/>
<comment type="function">
    <text evidence="6 7">Catalyzes a reversible aldol reaction between acetaldehyde and D-glyceraldehyde 3-phosphate to generate 2-deoxy-D-ribose 5-phosphate.</text>
</comment>
<evidence type="ECO:0000256" key="3">
    <source>
        <dbReference type="ARBA" id="ARBA00023239"/>
    </source>
</evidence>
<dbReference type="FunFam" id="3.20.20.70:FF:000044">
    <property type="entry name" value="Deoxyribose-phosphate aldolase"/>
    <property type="match status" value="1"/>
</dbReference>
<evidence type="ECO:0000313" key="9">
    <source>
        <dbReference type="Proteomes" id="UP000199652"/>
    </source>
</evidence>
<dbReference type="InterPro" id="IPR002915">
    <property type="entry name" value="DeoC/FbaB/LacD_aldolase"/>
</dbReference>
<dbReference type="Gene3D" id="3.20.20.70">
    <property type="entry name" value="Aldolase class I"/>
    <property type="match status" value="1"/>
</dbReference>
<feature type="active site" description="Proton donor/acceptor" evidence="7">
    <location>
        <position position="95"/>
    </location>
</feature>
<dbReference type="UniPathway" id="UPA00002">
    <property type="reaction ID" value="UER00468"/>
</dbReference>
<sequence length="228" mass="25003">MNKLTVEELAKLIDHTNLKPYASEEDMEKLCEEAKEYGFKMVAINQTQSKRCSEFLKGTEVHTGAAISFPLGQTSIESKVSETRDAIQNGADEIDYVINLTEVKNGNFDYIQSEMQAIVDVCREREICIKVIFENCYLTKDEIKKIAEIAKVVKPNFIKTSTGFGTGGATLEDVRLMKSIVGDSVKVKAAGGIRSLADALAFVEAGAERLGTSAGIAIIEEYKTTENA</sequence>
<dbReference type="OrthoDB" id="9778711at2"/>
<dbReference type="PIRSF" id="PIRSF001357">
    <property type="entry name" value="DeoC"/>
    <property type="match status" value="1"/>
</dbReference>
<dbReference type="InterPro" id="IPR013785">
    <property type="entry name" value="Aldolase_TIM"/>
</dbReference>
<keyword evidence="4 7" id="KW-0704">Schiff base</keyword>
<dbReference type="Proteomes" id="UP000199652">
    <property type="component" value="Unassembled WGS sequence"/>
</dbReference>
<accession>A0A1H3JN97</accession>
<comment type="subcellular location">
    <subcellularLocation>
        <location evidence="7">Cytoplasm</location>
    </subcellularLocation>
</comment>
<evidence type="ECO:0000256" key="7">
    <source>
        <dbReference type="HAMAP-Rule" id="MF_00114"/>
    </source>
</evidence>
<protein>
    <recommendedName>
        <fullName evidence="7">Deoxyribose-phosphate aldolase</fullName>
        <shortName evidence="7">DERA</shortName>
        <ecNumber evidence="7">4.1.2.4</ecNumber>
    </recommendedName>
    <alternativeName>
        <fullName evidence="7">2-deoxy-D-ribose 5-phosphate aldolase</fullName>
    </alternativeName>
    <alternativeName>
        <fullName evidence="7">Phosphodeoxyriboaldolase</fullName>
        <shortName evidence="7">Deoxyriboaldolase</shortName>
    </alternativeName>
</protein>
<dbReference type="RefSeq" id="WP_090247132.1">
    <property type="nucleotide sequence ID" value="NZ_FNOU01000031.1"/>
</dbReference>
<evidence type="ECO:0000256" key="1">
    <source>
        <dbReference type="ARBA" id="ARBA00010936"/>
    </source>
</evidence>
<name>A0A1H3JN97_EUBBA</name>
<gene>
    <name evidence="7" type="primary">deoC</name>
    <name evidence="8" type="ORF">SAMN04488579_13130</name>
</gene>
<dbReference type="PANTHER" id="PTHR10889:SF1">
    <property type="entry name" value="DEOXYRIBOSE-PHOSPHATE ALDOLASE"/>
    <property type="match status" value="1"/>
</dbReference>
<evidence type="ECO:0000256" key="5">
    <source>
        <dbReference type="ARBA" id="ARBA00048791"/>
    </source>
</evidence>
<dbReference type="GO" id="GO:0016052">
    <property type="term" value="P:carbohydrate catabolic process"/>
    <property type="evidence" value="ECO:0007669"/>
    <property type="project" value="TreeGrafter"/>
</dbReference>
<comment type="pathway">
    <text evidence="7">Carbohydrate degradation; 2-deoxy-D-ribose 1-phosphate degradation; D-glyceraldehyde 3-phosphate and acetaldehyde from 2-deoxy-alpha-D-ribose 1-phosphate: step 2/2.</text>
</comment>
<organism evidence="8 9">
    <name type="scientific">Eubacterium barkeri</name>
    <name type="common">Clostridium barkeri</name>
    <dbReference type="NCBI Taxonomy" id="1528"/>
    <lineage>
        <taxon>Bacteria</taxon>
        <taxon>Bacillati</taxon>
        <taxon>Bacillota</taxon>
        <taxon>Clostridia</taxon>
        <taxon>Eubacteriales</taxon>
        <taxon>Eubacteriaceae</taxon>
        <taxon>Eubacterium</taxon>
    </lineage>
</organism>
<dbReference type="CDD" id="cd00959">
    <property type="entry name" value="DeoC"/>
    <property type="match status" value="1"/>
</dbReference>
<dbReference type="GO" id="GO:0009264">
    <property type="term" value="P:deoxyribonucleotide catabolic process"/>
    <property type="evidence" value="ECO:0007669"/>
    <property type="project" value="UniProtKB-UniRule"/>
</dbReference>
<dbReference type="EMBL" id="FNOU01000031">
    <property type="protein sequence ID" value="SDY40848.1"/>
    <property type="molecule type" value="Genomic_DNA"/>
</dbReference>
<comment type="catalytic activity">
    <reaction evidence="5 7">
        <text>2-deoxy-D-ribose 5-phosphate = D-glyceraldehyde 3-phosphate + acetaldehyde</text>
        <dbReference type="Rhea" id="RHEA:12821"/>
        <dbReference type="ChEBI" id="CHEBI:15343"/>
        <dbReference type="ChEBI" id="CHEBI:59776"/>
        <dbReference type="ChEBI" id="CHEBI:62877"/>
        <dbReference type="EC" id="4.1.2.4"/>
    </reaction>
</comment>
<evidence type="ECO:0000256" key="4">
    <source>
        <dbReference type="ARBA" id="ARBA00023270"/>
    </source>
</evidence>
<evidence type="ECO:0000256" key="6">
    <source>
        <dbReference type="ARBA" id="ARBA00056337"/>
    </source>
</evidence>
<keyword evidence="3 7" id="KW-0456">Lyase</keyword>
<dbReference type="GO" id="GO:0004139">
    <property type="term" value="F:deoxyribose-phosphate aldolase activity"/>
    <property type="evidence" value="ECO:0007669"/>
    <property type="project" value="UniProtKB-UniRule"/>
</dbReference>
<dbReference type="EC" id="4.1.2.4" evidence="7"/>
<dbReference type="PANTHER" id="PTHR10889">
    <property type="entry name" value="DEOXYRIBOSE-PHOSPHATE ALDOLASE"/>
    <property type="match status" value="1"/>
</dbReference>
<dbReference type="STRING" id="1528.SAMN04488579_13130"/>
<dbReference type="InterPro" id="IPR011343">
    <property type="entry name" value="DeoC"/>
</dbReference>
<feature type="active site" description="Proton donor/acceptor" evidence="7">
    <location>
        <position position="188"/>
    </location>
</feature>
<dbReference type="InterPro" id="IPR028581">
    <property type="entry name" value="DeoC_typeI"/>
</dbReference>
<evidence type="ECO:0000256" key="2">
    <source>
        <dbReference type="ARBA" id="ARBA00022490"/>
    </source>
</evidence>
<dbReference type="SMART" id="SM01133">
    <property type="entry name" value="DeoC"/>
    <property type="match status" value="1"/>
</dbReference>
<dbReference type="SUPFAM" id="SSF51569">
    <property type="entry name" value="Aldolase"/>
    <property type="match status" value="1"/>
</dbReference>
<feature type="active site" description="Schiff-base intermediate with acetaldehyde" evidence="7">
    <location>
        <position position="159"/>
    </location>
</feature>
<dbReference type="GO" id="GO:0005737">
    <property type="term" value="C:cytoplasm"/>
    <property type="evidence" value="ECO:0007669"/>
    <property type="project" value="UniProtKB-SubCell"/>
</dbReference>
<dbReference type="HAMAP" id="MF_00114">
    <property type="entry name" value="DeoC_type1"/>
    <property type="match status" value="1"/>
</dbReference>
<keyword evidence="2 7" id="KW-0963">Cytoplasm</keyword>
<proteinExistence type="inferred from homology"/>
<reference evidence="9" key="1">
    <citation type="submission" date="2016-10" db="EMBL/GenBank/DDBJ databases">
        <authorList>
            <person name="Varghese N."/>
            <person name="Submissions S."/>
        </authorList>
    </citation>
    <scope>NUCLEOTIDE SEQUENCE [LARGE SCALE GENOMIC DNA]</scope>
    <source>
        <strain evidence="9">VPI 5359</strain>
    </source>
</reference>
<dbReference type="NCBIfam" id="TIGR00126">
    <property type="entry name" value="deoC"/>
    <property type="match status" value="1"/>
</dbReference>
<dbReference type="Pfam" id="PF01791">
    <property type="entry name" value="DeoC"/>
    <property type="match status" value="1"/>
</dbReference>
<keyword evidence="9" id="KW-1185">Reference proteome</keyword>
<comment type="similarity">
    <text evidence="1 7">Belongs to the DeoC/FbaB aldolase family. DeoC type 1 subfamily.</text>
</comment>